<dbReference type="OrthoDB" id="9795347at2"/>
<dbReference type="EC" id="3.5.4.5" evidence="4 15"/>
<dbReference type="GO" id="GO:0072527">
    <property type="term" value="P:pyrimidine-containing compound metabolic process"/>
    <property type="evidence" value="ECO:0007669"/>
    <property type="project" value="UniProtKB-ARBA"/>
</dbReference>
<evidence type="ECO:0000256" key="8">
    <source>
        <dbReference type="ARBA" id="ARBA00022833"/>
    </source>
</evidence>
<dbReference type="PANTHER" id="PTHR11644:SF2">
    <property type="entry name" value="CYTIDINE DEAMINASE"/>
    <property type="match status" value="1"/>
</dbReference>
<dbReference type="PROSITE" id="PS51747">
    <property type="entry name" value="CYT_DCMP_DEAMINASES_2"/>
    <property type="match status" value="1"/>
</dbReference>
<dbReference type="InterPro" id="IPR002125">
    <property type="entry name" value="CMP_dCMP_dom"/>
</dbReference>
<evidence type="ECO:0000256" key="7">
    <source>
        <dbReference type="ARBA" id="ARBA00022801"/>
    </source>
</evidence>
<evidence type="ECO:0000256" key="1">
    <source>
        <dbReference type="ARBA" id="ARBA00001947"/>
    </source>
</evidence>
<dbReference type="CDD" id="cd01283">
    <property type="entry name" value="cytidine_deaminase"/>
    <property type="match status" value="1"/>
</dbReference>
<dbReference type="GO" id="GO:0008270">
    <property type="term" value="F:zinc ion binding"/>
    <property type="evidence" value="ECO:0007669"/>
    <property type="project" value="UniProtKB-UniRule"/>
</dbReference>
<dbReference type="GO" id="GO:0055086">
    <property type="term" value="P:nucleobase-containing small molecule metabolic process"/>
    <property type="evidence" value="ECO:0007669"/>
    <property type="project" value="UniProtKB-ARBA"/>
</dbReference>
<dbReference type="Gene3D" id="3.40.140.10">
    <property type="entry name" value="Cytidine Deaminase, domain 2"/>
    <property type="match status" value="1"/>
</dbReference>
<name>A0A4V2SLC9_9FLAO</name>
<evidence type="ECO:0000256" key="11">
    <source>
        <dbReference type="ARBA" id="ARBA00049558"/>
    </source>
</evidence>
<comment type="similarity">
    <text evidence="3 15">Belongs to the cytidine and deoxycytidylate deaminase family.</text>
</comment>
<evidence type="ECO:0000259" key="16">
    <source>
        <dbReference type="PROSITE" id="PS51747"/>
    </source>
</evidence>
<dbReference type="GO" id="GO:0004126">
    <property type="term" value="F:cytidine deaminase activity"/>
    <property type="evidence" value="ECO:0007669"/>
    <property type="project" value="UniProtKB-UniRule"/>
</dbReference>
<dbReference type="Proteomes" id="UP000294564">
    <property type="component" value="Unassembled WGS sequence"/>
</dbReference>
<proteinExistence type="inferred from homology"/>
<dbReference type="RefSeq" id="WP_132795719.1">
    <property type="nucleotide sequence ID" value="NZ_SLXM01000010.1"/>
</dbReference>
<comment type="catalytic activity">
    <reaction evidence="11 15">
        <text>cytidine + H2O + H(+) = uridine + NH4(+)</text>
        <dbReference type="Rhea" id="RHEA:16069"/>
        <dbReference type="ChEBI" id="CHEBI:15377"/>
        <dbReference type="ChEBI" id="CHEBI:15378"/>
        <dbReference type="ChEBI" id="CHEBI:16704"/>
        <dbReference type="ChEBI" id="CHEBI:17562"/>
        <dbReference type="ChEBI" id="CHEBI:28938"/>
        <dbReference type="EC" id="3.5.4.5"/>
    </reaction>
</comment>
<comment type="catalytic activity">
    <reaction evidence="10 15">
        <text>2'-deoxycytidine + H2O + H(+) = 2'-deoxyuridine + NH4(+)</text>
        <dbReference type="Rhea" id="RHEA:13433"/>
        <dbReference type="ChEBI" id="CHEBI:15377"/>
        <dbReference type="ChEBI" id="CHEBI:15378"/>
        <dbReference type="ChEBI" id="CHEBI:15698"/>
        <dbReference type="ChEBI" id="CHEBI:16450"/>
        <dbReference type="ChEBI" id="CHEBI:28938"/>
        <dbReference type="EC" id="3.5.4.5"/>
    </reaction>
</comment>
<dbReference type="PROSITE" id="PS00903">
    <property type="entry name" value="CYT_DCMP_DEAMINASES_1"/>
    <property type="match status" value="1"/>
</dbReference>
<keyword evidence="6 14" id="KW-0479">Metal-binding</keyword>
<dbReference type="GO" id="GO:0042802">
    <property type="term" value="F:identical protein binding"/>
    <property type="evidence" value="ECO:0007669"/>
    <property type="project" value="UniProtKB-ARBA"/>
</dbReference>
<dbReference type="Pfam" id="PF00383">
    <property type="entry name" value="dCMP_cyt_deam_1"/>
    <property type="match status" value="1"/>
</dbReference>
<evidence type="ECO:0000256" key="12">
    <source>
        <dbReference type="PIRSR" id="PIRSR606262-1"/>
    </source>
</evidence>
<protein>
    <recommendedName>
        <fullName evidence="5 15">Cytidine deaminase</fullName>
        <ecNumber evidence="4 15">3.5.4.5</ecNumber>
    </recommendedName>
    <alternativeName>
        <fullName evidence="9 15">Cytidine aminohydrolase</fullName>
    </alternativeName>
</protein>
<evidence type="ECO:0000256" key="6">
    <source>
        <dbReference type="ARBA" id="ARBA00022723"/>
    </source>
</evidence>
<evidence type="ECO:0000256" key="9">
    <source>
        <dbReference type="ARBA" id="ARBA00032005"/>
    </source>
</evidence>
<evidence type="ECO:0000256" key="3">
    <source>
        <dbReference type="ARBA" id="ARBA00006576"/>
    </source>
</evidence>
<dbReference type="NCBIfam" id="NF004064">
    <property type="entry name" value="PRK05578.1"/>
    <property type="match status" value="1"/>
</dbReference>
<dbReference type="AlphaFoldDB" id="A0A4V2SLC9"/>
<feature type="binding site" evidence="14">
    <location>
        <position position="115"/>
    </location>
    <ligand>
        <name>Zn(2+)</name>
        <dbReference type="ChEBI" id="CHEBI:29105"/>
        <note>catalytic</note>
    </ligand>
</feature>
<gene>
    <name evidence="17" type="ORF">EV195_11065</name>
</gene>
<feature type="binding site" evidence="13">
    <location>
        <begin position="62"/>
        <end position="68"/>
    </location>
    <ligand>
        <name>substrate</name>
    </ligand>
</feature>
<dbReference type="NCBIfam" id="TIGR01354">
    <property type="entry name" value="cyt_deam_tetra"/>
    <property type="match status" value="1"/>
</dbReference>
<evidence type="ECO:0000256" key="2">
    <source>
        <dbReference type="ARBA" id="ARBA00003949"/>
    </source>
</evidence>
<evidence type="ECO:0000256" key="4">
    <source>
        <dbReference type="ARBA" id="ARBA00012783"/>
    </source>
</evidence>
<reference evidence="17 18" key="1">
    <citation type="submission" date="2019-03" db="EMBL/GenBank/DDBJ databases">
        <title>Genomic Encyclopedia of Type Strains, Phase IV (KMG-IV): sequencing the most valuable type-strain genomes for metagenomic binning, comparative biology and taxonomic classification.</title>
        <authorList>
            <person name="Goeker M."/>
        </authorList>
    </citation>
    <scope>NUCLEOTIDE SEQUENCE [LARGE SCALE GENOMIC DNA]</scope>
    <source>
        <strain evidence="17 18">DSM 14836</strain>
    </source>
</reference>
<keyword evidence="8 14" id="KW-0862">Zinc</keyword>
<dbReference type="InterPro" id="IPR016193">
    <property type="entry name" value="Cytidine_deaminase-like"/>
</dbReference>
<dbReference type="PANTHER" id="PTHR11644">
    <property type="entry name" value="CYTIDINE DEAMINASE"/>
    <property type="match status" value="1"/>
</dbReference>
<comment type="function">
    <text evidence="2 15">This enzyme scavenges exogenous and endogenous cytidine and 2'-deoxycytidine for UMP synthesis.</text>
</comment>
<evidence type="ECO:0000256" key="10">
    <source>
        <dbReference type="ARBA" id="ARBA00049252"/>
    </source>
</evidence>
<evidence type="ECO:0000256" key="14">
    <source>
        <dbReference type="PIRSR" id="PIRSR606262-3"/>
    </source>
</evidence>
<feature type="domain" description="CMP/dCMP-type deaminase" evidence="16">
    <location>
        <begin position="21"/>
        <end position="158"/>
    </location>
</feature>
<keyword evidence="18" id="KW-1185">Reference proteome</keyword>
<evidence type="ECO:0000256" key="13">
    <source>
        <dbReference type="PIRSR" id="PIRSR606262-2"/>
    </source>
</evidence>
<evidence type="ECO:0000256" key="15">
    <source>
        <dbReference type="RuleBase" id="RU364006"/>
    </source>
</evidence>
<dbReference type="GO" id="GO:0005829">
    <property type="term" value="C:cytosol"/>
    <property type="evidence" value="ECO:0007669"/>
    <property type="project" value="TreeGrafter"/>
</dbReference>
<comment type="cofactor">
    <cofactor evidence="1 14 15">
        <name>Zn(2+)</name>
        <dbReference type="ChEBI" id="CHEBI:29105"/>
    </cofactor>
</comment>
<dbReference type="InterPro" id="IPR016192">
    <property type="entry name" value="APOBEC/CMP_deaminase_Zn-bd"/>
</dbReference>
<keyword evidence="7 15" id="KW-0378">Hydrolase</keyword>
<dbReference type="InterPro" id="IPR050202">
    <property type="entry name" value="Cyt/Deoxycyt_deaminase"/>
</dbReference>
<evidence type="ECO:0000313" key="18">
    <source>
        <dbReference type="Proteomes" id="UP000294564"/>
    </source>
</evidence>
<organism evidence="17 18">
    <name type="scientific">Tenacibaculum skagerrakense</name>
    <dbReference type="NCBI Taxonomy" id="186571"/>
    <lineage>
        <taxon>Bacteria</taxon>
        <taxon>Pseudomonadati</taxon>
        <taxon>Bacteroidota</taxon>
        <taxon>Flavobacteriia</taxon>
        <taxon>Flavobacteriales</taxon>
        <taxon>Flavobacteriaceae</taxon>
        <taxon>Tenacibaculum</taxon>
    </lineage>
</organism>
<sequence length="160" mass="17534">MKEIDFSLKAKMYDLVSELTSDEQELMNEAIIARNNAYAPYSKFKVGAALLLDNGKIITGNNQENAAYPSGMCAERVAIWSAGALYPNMVVKKIAITAASSEVEVKNPVGPCGACRQALYEYEFNQKEPIEIIFMGETGKIIKVSSLASLLPFSFDSSYL</sequence>
<feature type="binding site" evidence="14">
    <location>
        <position position="112"/>
    </location>
    <ligand>
        <name>Zn(2+)</name>
        <dbReference type="ChEBI" id="CHEBI:29105"/>
        <note>catalytic</note>
    </ligand>
</feature>
<dbReference type="SUPFAM" id="SSF53927">
    <property type="entry name" value="Cytidine deaminase-like"/>
    <property type="match status" value="1"/>
</dbReference>
<accession>A0A4V2SLC9</accession>
<comment type="caution">
    <text evidence="17">The sequence shown here is derived from an EMBL/GenBank/DDBJ whole genome shotgun (WGS) entry which is preliminary data.</text>
</comment>
<dbReference type="InterPro" id="IPR006262">
    <property type="entry name" value="Cyt_deam_tetra"/>
</dbReference>
<feature type="binding site" evidence="14">
    <location>
        <position position="73"/>
    </location>
    <ligand>
        <name>Zn(2+)</name>
        <dbReference type="ChEBI" id="CHEBI:29105"/>
        <note>catalytic</note>
    </ligand>
</feature>
<dbReference type="EMBL" id="SLXM01000010">
    <property type="protein sequence ID" value="TCP22936.1"/>
    <property type="molecule type" value="Genomic_DNA"/>
</dbReference>
<feature type="active site" description="Proton donor" evidence="12">
    <location>
        <position position="75"/>
    </location>
</feature>
<evidence type="ECO:0000256" key="5">
    <source>
        <dbReference type="ARBA" id="ARBA00018266"/>
    </source>
</evidence>
<evidence type="ECO:0000313" key="17">
    <source>
        <dbReference type="EMBL" id="TCP22936.1"/>
    </source>
</evidence>